<dbReference type="EMBL" id="CAFBMH010000066">
    <property type="protein sequence ID" value="CAB4914991.1"/>
    <property type="molecule type" value="Genomic_DNA"/>
</dbReference>
<keyword evidence="2" id="KW-0862">Zinc</keyword>
<dbReference type="InterPro" id="IPR002328">
    <property type="entry name" value="ADH_Zn_CS"/>
</dbReference>
<dbReference type="GO" id="GO:0008270">
    <property type="term" value="F:zinc ion binding"/>
    <property type="evidence" value="ECO:0007669"/>
    <property type="project" value="InterPro"/>
</dbReference>
<dbReference type="GO" id="GO:0016491">
    <property type="term" value="F:oxidoreductase activity"/>
    <property type="evidence" value="ECO:0007669"/>
    <property type="project" value="UniProtKB-KW"/>
</dbReference>
<dbReference type="SUPFAM" id="SSF50129">
    <property type="entry name" value="GroES-like"/>
    <property type="match status" value="1"/>
</dbReference>
<evidence type="ECO:0000313" key="8">
    <source>
        <dbReference type="EMBL" id="CAB4914991.1"/>
    </source>
</evidence>
<dbReference type="InterPro" id="IPR013154">
    <property type="entry name" value="ADH-like_N"/>
</dbReference>
<evidence type="ECO:0000256" key="1">
    <source>
        <dbReference type="ARBA" id="ARBA00022723"/>
    </source>
</evidence>
<dbReference type="AlphaFoldDB" id="A0A6J7H293"/>
<dbReference type="Pfam" id="PF08240">
    <property type="entry name" value="ADH_N"/>
    <property type="match status" value="1"/>
</dbReference>
<dbReference type="Gene3D" id="3.90.180.10">
    <property type="entry name" value="Medium-chain alcohol dehydrogenases, catalytic domain"/>
    <property type="match status" value="1"/>
</dbReference>
<reference evidence="8" key="1">
    <citation type="submission" date="2020-05" db="EMBL/GenBank/DDBJ databases">
        <authorList>
            <person name="Chiriac C."/>
            <person name="Salcher M."/>
            <person name="Ghai R."/>
            <person name="Kavagutti S V."/>
        </authorList>
    </citation>
    <scope>NUCLEOTIDE SEQUENCE</scope>
</reference>
<feature type="domain" description="Alcohol dehydrogenase-like N-terminal" evidence="5">
    <location>
        <begin position="23"/>
        <end position="129"/>
    </location>
</feature>
<evidence type="ECO:0000256" key="3">
    <source>
        <dbReference type="ARBA" id="ARBA00023002"/>
    </source>
</evidence>
<dbReference type="EMBL" id="CAEZYR010000128">
    <property type="protein sequence ID" value="CAB4764447.1"/>
    <property type="molecule type" value="Genomic_DNA"/>
</dbReference>
<accession>A0A6J7H293</accession>
<dbReference type="InterPro" id="IPR050129">
    <property type="entry name" value="Zn_alcohol_dh"/>
</dbReference>
<keyword evidence="1" id="KW-0479">Metal-binding</keyword>
<dbReference type="PANTHER" id="PTHR43401:SF2">
    <property type="entry name" value="L-THREONINE 3-DEHYDROGENASE"/>
    <property type="match status" value="1"/>
</dbReference>
<dbReference type="InterPro" id="IPR036291">
    <property type="entry name" value="NAD(P)-bd_dom_sf"/>
</dbReference>
<evidence type="ECO:0000313" key="7">
    <source>
        <dbReference type="EMBL" id="CAB4830280.1"/>
    </source>
</evidence>
<dbReference type="SUPFAM" id="SSF51735">
    <property type="entry name" value="NAD(P)-binding Rossmann-fold domains"/>
    <property type="match status" value="1"/>
</dbReference>
<protein>
    <submittedName>
        <fullName evidence="8">Unannotated protein</fullName>
    </submittedName>
</protein>
<evidence type="ECO:0000313" key="9">
    <source>
        <dbReference type="EMBL" id="CAB5017672.1"/>
    </source>
</evidence>
<evidence type="ECO:0000256" key="2">
    <source>
        <dbReference type="ARBA" id="ARBA00022833"/>
    </source>
</evidence>
<dbReference type="EMBL" id="CAFABA010000050">
    <property type="protein sequence ID" value="CAB4830280.1"/>
    <property type="molecule type" value="Genomic_DNA"/>
</dbReference>
<keyword evidence="3" id="KW-0560">Oxidoreductase</keyword>
<dbReference type="InterPro" id="IPR011032">
    <property type="entry name" value="GroES-like_sf"/>
</dbReference>
<organism evidence="8">
    <name type="scientific">freshwater metagenome</name>
    <dbReference type="NCBI Taxonomy" id="449393"/>
    <lineage>
        <taxon>unclassified sequences</taxon>
        <taxon>metagenomes</taxon>
        <taxon>ecological metagenomes</taxon>
    </lineage>
</organism>
<dbReference type="PANTHER" id="PTHR43401">
    <property type="entry name" value="L-THREONINE 3-DEHYDROGENASE"/>
    <property type="match status" value="1"/>
</dbReference>
<feature type="domain" description="Alcohol dehydrogenase-like C-terminal" evidence="4">
    <location>
        <begin position="168"/>
        <end position="287"/>
    </location>
</feature>
<evidence type="ECO:0000259" key="4">
    <source>
        <dbReference type="Pfam" id="PF00107"/>
    </source>
</evidence>
<dbReference type="Gene3D" id="3.40.50.720">
    <property type="entry name" value="NAD(P)-binding Rossmann-like Domain"/>
    <property type="match status" value="1"/>
</dbReference>
<dbReference type="InterPro" id="IPR013149">
    <property type="entry name" value="ADH-like_C"/>
</dbReference>
<dbReference type="PROSITE" id="PS00059">
    <property type="entry name" value="ADH_ZINC"/>
    <property type="match status" value="1"/>
</dbReference>
<dbReference type="EMBL" id="CAFBOS010000207">
    <property type="protein sequence ID" value="CAB5017672.1"/>
    <property type="molecule type" value="Genomic_DNA"/>
</dbReference>
<proteinExistence type="predicted"/>
<evidence type="ECO:0000259" key="5">
    <source>
        <dbReference type="Pfam" id="PF08240"/>
    </source>
</evidence>
<name>A0A6J7H293_9ZZZZ</name>
<gene>
    <name evidence="6" type="ORF">UFOPK2754_02648</name>
    <name evidence="7" type="ORF">UFOPK3139_01387</name>
    <name evidence="8" type="ORF">UFOPK3543_01754</name>
    <name evidence="9" type="ORF">UFOPK3967_02577</name>
</gene>
<dbReference type="Pfam" id="PF00107">
    <property type="entry name" value="ADH_zinc_N"/>
    <property type="match status" value="1"/>
</dbReference>
<evidence type="ECO:0000313" key="6">
    <source>
        <dbReference type="EMBL" id="CAB4764447.1"/>
    </source>
</evidence>
<sequence>MRAAVVNEGHSFDIVDVPDPDPGPGEMVLRVHACGICGSDLKAVDNMRTGLVMGHEFCGEVVAIGAGVTNWEIGSRVSALPLIGCGVCLPCATGDVAHCATLDMIGVGGSPGGYAEFVRVAARESFLLPEAVAFDVGALVEPLAVGLHAVERAALTPADDVLVVGGGPVGLAIAMWARTRGARTVVVSDPVAHRRAAAIKVGATHVADPNDGGPDGTFPVVFECVGTPGMIATCVSMTAVHGRLIVAGVCTKPDTFVPVLALMKELALHFVVYYRRQDFALTIDHLAQGRLPIDAFITSQVDLDGFAAAFAALKHPTDQCKVLVKPGLIPDPTPPVAT</sequence>